<dbReference type="SFLD" id="SFLDG01169">
    <property type="entry name" value="NADPH_oxidase_subgroup_(NOX)"/>
    <property type="match status" value="1"/>
</dbReference>
<dbReference type="FunFam" id="2.40.30.10:FF:000059">
    <property type="entry name" value="dual oxidase isoform X1"/>
    <property type="match status" value="1"/>
</dbReference>
<dbReference type="Gene3D" id="2.40.30.10">
    <property type="entry name" value="Translation factors"/>
    <property type="match status" value="1"/>
</dbReference>
<dbReference type="Pfam" id="PF13499">
    <property type="entry name" value="EF-hand_7"/>
    <property type="match status" value="1"/>
</dbReference>
<dbReference type="InterPro" id="IPR002048">
    <property type="entry name" value="EF_hand_dom"/>
</dbReference>
<dbReference type="SUPFAM" id="SSF63380">
    <property type="entry name" value="Riboflavin synthase domain-like"/>
    <property type="match status" value="1"/>
</dbReference>
<sequence length="777" mass="86077">MARTRREMADLLRPQFLEATGGREAMNYGQFMAVTSCRSQLFSRRLFESMDVDGSGDVSFDEFVDAMHVLQTRDSGARIEFIFNLFDLDRDGTISRDELAAVLAASVEEGNVGIPREETAALAETLLQLFDADGNRLVSRGEFRRVMTDYPDILEGLSLEGVATGRARGPDSAGASGVGRAWAWVENNQQKALMYPTLGLVLAWAFLWRFMRYTGDCDAVGGYSVESRQAADAQPIVCQDARKRELMGWALPVAKGAGQAMKIIFSVILFPVSRNFMTHLRETFLRHLFYFDGAVAFHRFLGVLGFALAWVHAAGHAIDILHWTDPDRFDKWFDAFPDDDGRDAARQAGSQPSLRDVMGSPVGVTGVTLIAIYTAAAFFALDYPKKLKIFDEGPHERGRQKSAGRRLVLALGRTLRDFNYFWYTHQLFALFYLALIFHPMPHVPDERNEWGYSDSFVWIFASVAVYLTERVLRMVHAGQQTPVLAAEIMPGNVVGIKVMKPRGFQYSSGQYVFINCPQLSRFEWHPFSMTSSPGESYISVHVRAAGDWTQALYDLVKAHRPPKRATASDDPEAAETPDAAETAPLQSKLSGLKGRSLFSKGAESARPASKKRQRVVLRSSGGTAEEVTPDWQFQILVDGPFGAPAQNYGAYRVLMLVGAGIGVTPFASVLNDVLDTMHRNKCPGCGLVNLPPSFRLRKVYFYWTVRSRNEAVWFKHMLEALALQDASGIIEINIHITRCGAPSGGCRTALGRALSNVSCGQKSCRFGVGVGIKAVNH</sequence>
<dbReference type="InterPro" id="IPR013121">
    <property type="entry name" value="Fe_red_NAD-bd_6"/>
</dbReference>
<feature type="transmembrane region" description="Helical" evidence="12">
    <location>
        <begin position="256"/>
        <end position="276"/>
    </location>
</feature>
<evidence type="ECO:0000256" key="4">
    <source>
        <dbReference type="ARBA" id="ARBA00022723"/>
    </source>
</evidence>
<evidence type="ECO:0000259" key="13">
    <source>
        <dbReference type="PROSITE" id="PS50222"/>
    </source>
</evidence>
<feature type="transmembrane region" description="Helical" evidence="12">
    <location>
        <begin position="288"/>
        <end position="311"/>
    </location>
</feature>
<evidence type="ECO:0000256" key="5">
    <source>
        <dbReference type="ARBA" id="ARBA00022827"/>
    </source>
</evidence>
<gene>
    <name evidence="15" type="ORF">OSTQU699_LOCUS5509</name>
</gene>
<comment type="subcellular location">
    <subcellularLocation>
        <location evidence="1">Membrane</location>
        <topology evidence="1">Multi-pass membrane protein</topology>
    </subcellularLocation>
</comment>
<dbReference type="PROSITE" id="PS00018">
    <property type="entry name" value="EF_HAND_1"/>
    <property type="match status" value="3"/>
</dbReference>
<feature type="transmembrane region" description="Helical" evidence="12">
    <location>
        <begin position="362"/>
        <end position="381"/>
    </location>
</feature>
<dbReference type="Pfam" id="PF08022">
    <property type="entry name" value="FAD_binding_8"/>
    <property type="match status" value="1"/>
</dbReference>
<dbReference type="InterPro" id="IPR018247">
    <property type="entry name" value="EF_Hand_1_Ca_BS"/>
</dbReference>
<keyword evidence="10 12" id="KW-0472">Membrane</keyword>
<dbReference type="GO" id="GO:0009653">
    <property type="term" value="P:anatomical structure morphogenesis"/>
    <property type="evidence" value="ECO:0007669"/>
    <property type="project" value="UniProtKB-ARBA"/>
</dbReference>
<feature type="transmembrane region" description="Helical" evidence="12">
    <location>
        <begin position="420"/>
        <end position="438"/>
    </location>
</feature>
<dbReference type="Gene3D" id="3.40.50.80">
    <property type="entry name" value="Nucleotide-binding domain of ferredoxin-NADP reductase (FNR) module"/>
    <property type="match status" value="1"/>
</dbReference>
<feature type="transmembrane region" description="Helical" evidence="12">
    <location>
        <begin position="450"/>
        <end position="467"/>
    </location>
</feature>
<evidence type="ECO:0000256" key="11">
    <source>
        <dbReference type="SAM" id="MobiDB-lite"/>
    </source>
</evidence>
<dbReference type="GO" id="GO:0016175">
    <property type="term" value="F:superoxide-generating NAD(P)H oxidase activity"/>
    <property type="evidence" value="ECO:0007669"/>
    <property type="project" value="UniProtKB-ARBA"/>
</dbReference>
<keyword evidence="6" id="KW-0106">Calcium</keyword>
<dbReference type="Pfam" id="PF13202">
    <property type="entry name" value="EF-hand_5"/>
    <property type="match status" value="1"/>
</dbReference>
<dbReference type="EMBL" id="CAJHUC010001185">
    <property type="protein sequence ID" value="CAD7700150.1"/>
    <property type="molecule type" value="Genomic_DNA"/>
</dbReference>
<evidence type="ECO:0000256" key="2">
    <source>
        <dbReference type="ARBA" id="ARBA00022630"/>
    </source>
</evidence>
<dbReference type="CDD" id="cd00051">
    <property type="entry name" value="EFh"/>
    <property type="match status" value="2"/>
</dbReference>
<keyword evidence="8 12" id="KW-1133">Transmembrane helix</keyword>
<evidence type="ECO:0000256" key="12">
    <source>
        <dbReference type="SAM" id="Phobius"/>
    </source>
</evidence>
<dbReference type="SUPFAM" id="SSF47473">
    <property type="entry name" value="EF-hand"/>
    <property type="match status" value="1"/>
</dbReference>
<name>A0A8S1IZB3_9CHLO</name>
<keyword evidence="5" id="KW-0274">FAD</keyword>
<dbReference type="Proteomes" id="UP000708148">
    <property type="component" value="Unassembled WGS sequence"/>
</dbReference>
<accession>A0A8S1IZB3</accession>
<feature type="domain" description="FAD-binding FR-type" evidence="14">
    <location>
        <begin position="464"/>
        <end position="578"/>
    </location>
</feature>
<keyword evidence="16" id="KW-1185">Reference proteome</keyword>
<evidence type="ECO:0000256" key="3">
    <source>
        <dbReference type="ARBA" id="ARBA00022692"/>
    </source>
</evidence>
<protein>
    <submittedName>
        <fullName evidence="15">Uncharacterized protein</fullName>
    </submittedName>
</protein>
<evidence type="ECO:0000256" key="1">
    <source>
        <dbReference type="ARBA" id="ARBA00004141"/>
    </source>
</evidence>
<evidence type="ECO:0000256" key="9">
    <source>
        <dbReference type="ARBA" id="ARBA00023002"/>
    </source>
</evidence>
<feature type="domain" description="EF-hand" evidence="13">
    <location>
        <begin position="74"/>
        <end position="109"/>
    </location>
</feature>
<dbReference type="InterPro" id="IPR017927">
    <property type="entry name" value="FAD-bd_FR_type"/>
</dbReference>
<keyword evidence="9" id="KW-0560">Oxidoreductase</keyword>
<proteinExistence type="predicted"/>
<dbReference type="GO" id="GO:0005886">
    <property type="term" value="C:plasma membrane"/>
    <property type="evidence" value="ECO:0007669"/>
    <property type="project" value="TreeGrafter"/>
</dbReference>
<dbReference type="SUPFAM" id="SSF52343">
    <property type="entry name" value="Ferredoxin reductase-like, C-terminal NADP-linked domain"/>
    <property type="match status" value="1"/>
</dbReference>
<dbReference type="OrthoDB" id="1040979at2759"/>
<keyword evidence="2" id="KW-0285">Flavoprotein</keyword>
<dbReference type="InterPro" id="IPR011992">
    <property type="entry name" value="EF-hand-dom_pair"/>
</dbReference>
<feature type="region of interest" description="Disordered" evidence="11">
    <location>
        <begin position="600"/>
        <end position="621"/>
    </location>
</feature>
<keyword evidence="4" id="KW-0479">Metal-binding</keyword>
<dbReference type="Gene3D" id="1.10.238.10">
    <property type="entry name" value="EF-hand"/>
    <property type="match status" value="1"/>
</dbReference>
<dbReference type="InterPro" id="IPR013112">
    <property type="entry name" value="FAD-bd_8"/>
</dbReference>
<dbReference type="Pfam" id="PF08030">
    <property type="entry name" value="NAD_binding_6"/>
    <property type="match status" value="1"/>
</dbReference>
<evidence type="ECO:0000313" key="16">
    <source>
        <dbReference type="Proteomes" id="UP000708148"/>
    </source>
</evidence>
<dbReference type="PRINTS" id="PR00450">
    <property type="entry name" value="RECOVERIN"/>
</dbReference>
<evidence type="ECO:0000256" key="7">
    <source>
        <dbReference type="ARBA" id="ARBA00022857"/>
    </source>
</evidence>
<organism evidence="15 16">
    <name type="scientific">Ostreobium quekettii</name>
    <dbReference type="NCBI Taxonomy" id="121088"/>
    <lineage>
        <taxon>Eukaryota</taxon>
        <taxon>Viridiplantae</taxon>
        <taxon>Chlorophyta</taxon>
        <taxon>core chlorophytes</taxon>
        <taxon>Ulvophyceae</taxon>
        <taxon>TCBD clade</taxon>
        <taxon>Bryopsidales</taxon>
        <taxon>Ostreobineae</taxon>
        <taxon>Ostreobiaceae</taxon>
        <taxon>Ostreobium</taxon>
    </lineage>
</organism>
<comment type="caution">
    <text evidence="15">The sequence shown here is derived from an EMBL/GenBank/DDBJ whole genome shotgun (WGS) entry which is preliminary data.</text>
</comment>
<dbReference type="CDD" id="cd06186">
    <property type="entry name" value="NOX_Duox_like_FAD_NADP"/>
    <property type="match status" value="1"/>
</dbReference>
<dbReference type="PROSITE" id="PS51384">
    <property type="entry name" value="FAD_FR"/>
    <property type="match status" value="1"/>
</dbReference>
<evidence type="ECO:0000259" key="14">
    <source>
        <dbReference type="PROSITE" id="PS51384"/>
    </source>
</evidence>
<reference evidence="15" key="1">
    <citation type="submission" date="2020-12" db="EMBL/GenBank/DDBJ databases">
        <authorList>
            <person name="Iha C."/>
        </authorList>
    </citation>
    <scope>NUCLEOTIDE SEQUENCE</scope>
</reference>
<dbReference type="InterPro" id="IPR039261">
    <property type="entry name" value="FNR_nucleotide-bd"/>
</dbReference>
<dbReference type="PANTHER" id="PTHR11972:SF153">
    <property type="entry name" value="SUPEROXIDE-GENERATING NADPH OXIDASE HEAVY CHAIN SUBUNIT A"/>
    <property type="match status" value="1"/>
</dbReference>
<feature type="domain" description="EF-hand" evidence="13">
    <location>
        <begin position="38"/>
        <end position="73"/>
    </location>
</feature>
<feature type="transmembrane region" description="Helical" evidence="12">
    <location>
        <begin position="192"/>
        <end position="211"/>
    </location>
</feature>
<keyword evidence="7" id="KW-0521">NADP</keyword>
<dbReference type="SMART" id="SM00054">
    <property type="entry name" value="EFh"/>
    <property type="match status" value="3"/>
</dbReference>
<feature type="region of interest" description="Disordered" evidence="11">
    <location>
        <begin position="560"/>
        <end position="586"/>
    </location>
</feature>
<dbReference type="PROSITE" id="PS50222">
    <property type="entry name" value="EF_HAND_2"/>
    <property type="match status" value="3"/>
</dbReference>
<evidence type="ECO:0000256" key="10">
    <source>
        <dbReference type="ARBA" id="ARBA00023136"/>
    </source>
</evidence>
<evidence type="ECO:0000256" key="6">
    <source>
        <dbReference type="ARBA" id="ARBA00022837"/>
    </source>
</evidence>
<dbReference type="PANTHER" id="PTHR11972">
    <property type="entry name" value="NADPH OXIDASE"/>
    <property type="match status" value="1"/>
</dbReference>
<keyword evidence="3 12" id="KW-0812">Transmembrane</keyword>
<dbReference type="InterPro" id="IPR017938">
    <property type="entry name" value="Riboflavin_synthase-like_b-brl"/>
</dbReference>
<dbReference type="AlphaFoldDB" id="A0A8S1IZB3"/>
<dbReference type="InterPro" id="IPR050369">
    <property type="entry name" value="RBOH/FRE"/>
</dbReference>
<dbReference type="GO" id="GO:0042742">
    <property type="term" value="P:defense response to bacterium"/>
    <property type="evidence" value="ECO:0007669"/>
    <property type="project" value="UniProtKB-ARBA"/>
</dbReference>
<feature type="domain" description="EF-hand" evidence="13">
    <location>
        <begin position="118"/>
        <end position="153"/>
    </location>
</feature>
<dbReference type="GO" id="GO:0005509">
    <property type="term" value="F:calcium ion binding"/>
    <property type="evidence" value="ECO:0007669"/>
    <property type="project" value="InterPro"/>
</dbReference>
<evidence type="ECO:0000256" key="8">
    <source>
        <dbReference type="ARBA" id="ARBA00022989"/>
    </source>
</evidence>
<evidence type="ECO:0000313" key="15">
    <source>
        <dbReference type="EMBL" id="CAD7700150.1"/>
    </source>
</evidence>